<gene>
    <name evidence="1" type="ORF">CLUMA_CG002708</name>
</gene>
<dbReference type="EMBL" id="CVRI01000010">
    <property type="protein sequence ID" value="CRK88755.1"/>
    <property type="molecule type" value="Genomic_DNA"/>
</dbReference>
<evidence type="ECO:0000313" key="2">
    <source>
        <dbReference type="Proteomes" id="UP000183832"/>
    </source>
</evidence>
<sequence length="161" mass="18976">MLAFNNFVQQTADNIFFIDAFFCLTNIEEVEQLRWFFVFSPVLRNFRQELQRHKNWFLLTPTTNVNFDSRCCFTVFVMNINKNNMDVDINLSMKILFCNLNAKTLTYLLTMLSRRNIYQPGFPSKVSEQAQEKRLLIINPNLIIIRTRCAILTAACNEDVE</sequence>
<evidence type="ECO:0000313" key="1">
    <source>
        <dbReference type="EMBL" id="CRK88755.1"/>
    </source>
</evidence>
<keyword evidence="2" id="KW-1185">Reference proteome</keyword>
<name>A0A1J1HLE2_9DIPT</name>
<protein>
    <submittedName>
        <fullName evidence="1">CLUMA_CG002708, isoform A</fullName>
    </submittedName>
</protein>
<reference evidence="1 2" key="1">
    <citation type="submission" date="2015-04" db="EMBL/GenBank/DDBJ databases">
        <authorList>
            <person name="Syromyatnikov M.Y."/>
            <person name="Popov V.N."/>
        </authorList>
    </citation>
    <scope>NUCLEOTIDE SEQUENCE [LARGE SCALE GENOMIC DNA]</scope>
</reference>
<accession>A0A1J1HLE2</accession>
<organism evidence="1 2">
    <name type="scientific">Clunio marinus</name>
    <dbReference type="NCBI Taxonomy" id="568069"/>
    <lineage>
        <taxon>Eukaryota</taxon>
        <taxon>Metazoa</taxon>
        <taxon>Ecdysozoa</taxon>
        <taxon>Arthropoda</taxon>
        <taxon>Hexapoda</taxon>
        <taxon>Insecta</taxon>
        <taxon>Pterygota</taxon>
        <taxon>Neoptera</taxon>
        <taxon>Endopterygota</taxon>
        <taxon>Diptera</taxon>
        <taxon>Nematocera</taxon>
        <taxon>Chironomoidea</taxon>
        <taxon>Chironomidae</taxon>
        <taxon>Clunio</taxon>
    </lineage>
</organism>
<dbReference type="AlphaFoldDB" id="A0A1J1HLE2"/>
<dbReference type="Proteomes" id="UP000183832">
    <property type="component" value="Unassembled WGS sequence"/>
</dbReference>
<proteinExistence type="predicted"/>